<dbReference type="GO" id="GO:0004984">
    <property type="term" value="F:olfactory receptor activity"/>
    <property type="evidence" value="ECO:0007669"/>
    <property type="project" value="InterPro"/>
</dbReference>
<keyword evidence="7 10" id="KW-0472">Membrane</keyword>
<protein>
    <recommendedName>
        <fullName evidence="13">Odorant receptor</fullName>
    </recommendedName>
</protein>
<reference evidence="11 12" key="1">
    <citation type="journal article" date="2007" name="Nature">
        <title>Evolution of genes and genomes on the Drosophila phylogeny.</title>
        <authorList>
            <consortium name="Drosophila 12 Genomes Consortium"/>
            <person name="Clark A.G."/>
            <person name="Eisen M.B."/>
            <person name="Smith D.R."/>
            <person name="Bergman C.M."/>
            <person name="Oliver B."/>
            <person name="Markow T.A."/>
            <person name="Kaufman T.C."/>
            <person name="Kellis M."/>
            <person name="Gelbart W."/>
            <person name="Iyer V.N."/>
            <person name="Pollard D.A."/>
            <person name="Sackton T.B."/>
            <person name="Larracuente A.M."/>
            <person name="Singh N.D."/>
            <person name="Abad J.P."/>
            <person name="Abt D.N."/>
            <person name="Adryan B."/>
            <person name="Aguade M."/>
            <person name="Akashi H."/>
            <person name="Anderson W.W."/>
            <person name="Aquadro C.F."/>
            <person name="Ardell D.H."/>
            <person name="Arguello R."/>
            <person name="Artieri C.G."/>
            <person name="Barbash D.A."/>
            <person name="Barker D."/>
            <person name="Barsanti P."/>
            <person name="Batterham P."/>
            <person name="Batzoglou S."/>
            <person name="Begun D."/>
            <person name="Bhutkar A."/>
            <person name="Blanco E."/>
            <person name="Bosak S.A."/>
            <person name="Bradley R.K."/>
            <person name="Brand A.D."/>
            <person name="Brent M.R."/>
            <person name="Brooks A.N."/>
            <person name="Brown R.H."/>
            <person name="Butlin R.K."/>
            <person name="Caggese C."/>
            <person name="Calvi B.R."/>
            <person name="Bernardo de Carvalho A."/>
            <person name="Caspi A."/>
            <person name="Castrezana S."/>
            <person name="Celniker S.E."/>
            <person name="Chang J.L."/>
            <person name="Chapple C."/>
            <person name="Chatterji S."/>
            <person name="Chinwalla A."/>
            <person name="Civetta A."/>
            <person name="Clifton S.W."/>
            <person name="Comeron J.M."/>
            <person name="Costello J.C."/>
            <person name="Coyne J.A."/>
            <person name="Daub J."/>
            <person name="David R.G."/>
            <person name="Delcher A.L."/>
            <person name="Delehaunty K."/>
            <person name="Do C.B."/>
            <person name="Ebling H."/>
            <person name="Edwards K."/>
            <person name="Eickbush T."/>
            <person name="Evans J.D."/>
            <person name="Filipski A."/>
            <person name="Findeiss S."/>
            <person name="Freyhult E."/>
            <person name="Fulton L."/>
            <person name="Fulton R."/>
            <person name="Garcia A.C."/>
            <person name="Gardiner A."/>
            <person name="Garfield D.A."/>
            <person name="Garvin B.E."/>
            <person name="Gibson G."/>
            <person name="Gilbert D."/>
            <person name="Gnerre S."/>
            <person name="Godfrey J."/>
            <person name="Good R."/>
            <person name="Gotea V."/>
            <person name="Gravely B."/>
            <person name="Greenberg A.J."/>
            <person name="Griffiths-Jones S."/>
            <person name="Gross S."/>
            <person name="Guigo R."/>
            <person name="Gustafson E.A."/>
            <person name="Haerty W."/>
            <person name="Hahn M.W."/>
            <person name="Halligan D.L."/>
            <person name="Halpern A.L."/>
            <person name="Halter G.M."/>
            <person name="Han M.V."/>
            <person name="Heger A."/>
            <person name="Hillier L."/>
            <person name="Hinrichs A.S."/>
            <person name="Holmes I."/>
            <person name="Hoskins R.A."/>
            <person name="Hubisz M.J."/>
            <person name="Hultmark D."/>
            <person name="Huntley M.A."/>
            <person name="Jaffe D.B."/>
            <person name="Jagadeeshan S."/>
            <person name="Jeck W.R."/>
            <person name="Johnson J."/>
            <person name="Jones C.D."/>
            <person name="Jordan W.C."/>
            <person name="Karpen G.H."/>
            <person name="Kataoka E."/>
            <person name="Keightley P.D."/>
            <person name="Kheradpour P."/>
            <person name="Kirkness E.F."/>
            <person name="Koerich L.B."/>
            <person name="Kristiansen K."/>
            <person name="Kudrna D."/>
            <person name="Kulathinal R.J."/>
            <person name="Kumar S."/>
            <person name="Kwok R."/>
            <person name="Lander E."/>
            <person name="Langley C.H."/>
            <person name="Lapoint R."/>
            <person name="Lazzaro B.P."/>
            <person name="Lee S.J."/>
            <person name="Levesque L."/>
            <person name="Li R."/>
            <person name="Lin C.F."/>
            <person name="Lin M.F."/>
            <person name="Lindblad-Toh K."/>
            <person name="Llopart A."/>
            <person name="Long M."/>
            <person name="Low L."/>
            <person name="Lozovsky E."/>
            <person name="Lu J."/>
            <person name="Luo M."/>
            <person name="Machado C.A."/>
            <person name="Makalowski W."/>
            <person name="Marzo M."/>
            <person name="Matsuda M."/>
            <person name="Matzkin L."/>
            <person name="McAllister B."/>
            <person name="McBride C.S."/>
            <person name="McKernan B."/>
            <person name="McKernan K."/>
            <person name="Mendez-Lago M."/>
            <person name="Minx P."/>
            <person name="Mollenhauer M.U."/>
            <person name="Montooth K."/>
            <person name="Mount S.M."/>
            <person name="Mu X."/>
            <person name="Myers E."/>
            <person name="Negre B."/>
            <person name="Newfeld S."/>
            <person name="Nielsen R."/>
            <person name="Noor M.A."/>
            <person name="O'Grady P."/>
            <person name="Pachter L."/>
            <person name="Papaceit M."/>
            <person name="Parisi M.J."/>
            <person name="Parisi M."/>
            <person name="Parts L."/>
            <person name="Pedersen J.S."/>
            <person name="Pesole G."/>
            <person name="Phillippy A.M."/>
            <person name="Ponting C.P."/>
            <person name="Pop M."/>
            <person name="Porcelli D."/>
            <person name="Powell J.R."/>
            <person name="Prohaska S."/>
            <person name="Pruitt K."/>
            <person name="Puig M."/>
            <person name="Quesneville H."/>
            <person name="Ram K.R."/>
            <person name="Rand D."/>
            <person name="Rasmussen M.D."/>
            <person name="Reed L.K."/>
            <person name="Reenan R."/>
            <person name="Reily A."/>
            <person name="Remington K.A."/>
            <person name="Rieger T.T."/>
            <person name="Ritchie M.G."/>
            <person name="Robin C."/>
            <person name="Rogers Y.H."/>
            <person name="Rohde C."/>
            <person name="Rozas J."/>
            <person name="Rubenfield M.J."/>
            <person name="Ruiz A."/>
            <person name="Russo S."/>
            <person name="Salzberg S.L."/>
            <person name="Sanchez-Gracia A."/>
            <person name="Saranga D.J."/>
            <person name="Sato H."/>
            <person name="Schaeffer S.W."/>
            <person name="Schatz M.C."/>
            <person name="Schlenke T."/>
            <person name="Schwartz R."/>
            <person name="Segarra C."/>
            <person name="Singh R.S."/>
            <person name="Sirot L."/>
            <person name="Sirota M."/>
            <person name="Sisneros N.B."/>
            <person name="Smith C.D."/>
            <person name="Smith T.F."/>
            <person name="Spieth J."/>
            <person name="Stage D.E."/>
            <person name="Stark A."/>
            <person name="Stephan W."/>
            <person name="Strausberg R.L."/>
            <person name="Strempel S."/>
            <person name="Sturgill D."/>
            <person name="Sutton G."/>
            <person name="Sutton G.G."/>
            <person name="Tao W."/>
            <person name="Teichmann S."/>
            <person name="Tobari Y.N."/>
            <person name="Tomimura Y."/>
            <person name="Tsolas J.M."/>
            <person name="Valente V.L."/>
            <person name="Venter E."/>
            <person name="Venter J.C."/>
            <person name="Vicario S."/>
            <person name="Vieira F.G."/>
            <person name="Vilella A.J."/>
            <person name="Villasante A."/>
            <person name="Walenz B."/>
            <person name="Wang J."/>
            <person name="Wasserman M."/>
            <person name="Watts T."/>
            <person name="Wilson D."/>
            <person name="Wilson R.K."/>
            <person name="Wing R.A."/>
            <person name="Wolfner M.F."/>
            <person name="Wong A."/>
            <person name="Wong G.K."/>
            <person name="Wu C.I."/>
            <person name="Wu G."/>
            <person name="Yamamoto D."/>
            <person name="Yang H.P."/>
            <person name="Yang S.P."/>
            <person name="Yorke J.A."/>
            <person name="Yoshida K."/>
            <person name="Zdobnov E."/>
            <person name="Zhang P."/>
            <person name="Zhang Y."/>
            <person name="Zimin A.V."/>
            <person name="Baldwin J."/>
            <person name="Abdouelleil A."/>
            <person name="Abdulkadir J."/>
            <person name="Abebe A."/>
            <person name="Abera B."/>
            <person name="Abreu J."/>
            <person name="Acer S.C."/>
            <person name="Aftuck L."/>
            <person name="Alexander A."/>
            <person name="An P."/>
            <person name="Anderson E."/>
            <person name="Anderson S."/>
            <person name="Arachi H."/>
            <person name="Azer M."/>
            <person name="Bachantsang P."/>
            <person name="Barry A."/>
            <person name="Bayul T."/>
            <person name="Berlin A."/>
            <person name="Bessette D."/>
            <person name="Bloom T."/>
            <person name="Blye J."/>
            <person name="Boguslavskiy L."/>
            <person name="Bonnet C."/>
            <person name="Boukhgalter B."/>
            <person name="Bourzgui I."/>
            <person name="Brown A."/>
            <person name="Cahill P."/>
            <person name="Channer S."/>
            <person name="Cheshatsang Y."/>
            <person name="Chuda L."/>
            <person name="Citroen M."/>
            <person name="Collymore A."/>
            <person name="Cooke P."/>
            <person name="Costello M."/>
            <person name="D'Aco K."/>
            <person name="Daza R."/>
            <person name="De Haan G."/>
            <person name="DeGray S."/>
            <person name="DeMaso C."/>
            <person name="Dhargay N."/>
            <person name="Dooley K."/>
            <person name="Dooley E."/>
            <person name="Doricent M."/>
            <person name="Dorje P."/>
            <person name="Dorjee K."/>
            <person name="Dupes A."/>
            <person name="Elong R."/>
            <person name="Falk J."/>
            <person name="Farina A."/>
            <person name="Faro S."/>
            <person name="Ferguson D."/>
            <person name="Fisher S."/>
            <person name="Foley C.D."/>
            <person name="Franke A."/>
            <person name="Friedrich D."/>
            <person name="Gadbois L."/>
            <person name="Gearin G."/>
            <person name="Gearin C.R."/>
            <person name="Giannoukos G."/>
            <person name="Goode T."/>
            <person name="Graham J."/>
            <person name="Grandbois E."/>
            <person name="Grewal S."/>
            <person name="Gyaltsen K."/>
            <person name="Hafez N."/>
            <person name="Hagos B."/>
            <person name="Hall J."/>
            <person name="Henson C."/>
            <person name="Hollinger A."/>
            <person name="Honan T."/>
            <person name="Huard M.D."/>
            <person name="Hughes L."/>
            <person name="Hurhula B."/>
            <person name="Husby M.E."/>
            <person name="Kamat A."/>
            <person name="Kanga B."/>
            <person name="Kashin S."/>
            <person name="Khazanovich D."/>
            <person name="Kisner P."/>
            <person name="Lance K."/>
            <person name="Lara M."/>
            <person name="Lee W."/>
            <person name="Lennon N."/>
            <person name="Letendre F."/>
            <person name="LeVine R."/>
            <person name="Lipovsky A."/>
            <person name="Liu X."/>
            <person name="Liu J."/>
            <person name="Liu S."/>
            <person name="Lokyitsang T."/>
            <person name="Lokyitsang Y."/>
            <person name="Lubonja R."/>
            <person name="Lui A."/>
            <person name="MacDonald P."/>
            <person name="Magnisalis V."/>
            <person name="Maru K."/>
            <person name="Matthews C."/>
            <person name="McCusker W."/>
            <person name="McDonough S."/>
            <person name="Mehta T."/>
            <person name="Meldrim J."/>
            <person name="Meneus L."/>
            <person name="Mihai O."/>
            <person name="Mihalev A."/>
            <person name="Mihova T."/>
            <person name="Mittelman R."/>
            <person name="Mlenga V."/>
            <person name="Montmayeur A."/>
            <person name="Mulrain L."/>
            <person name="Navidi A."/>
            <person name="Naylor J."/>
            <person name="Negash T."/>
            <person name="Nguyen T."/>
            <person name="Nguyen N."/>
            <person name="Nicol R."/>
            <person name="Norbu C."/>
            <person name="Norbu N."/>
            <person name="Novod N."/>
            <person name="O'Neill B."/>
            <person name="Osman S."/>
            <person name="Markiewicz E."/>
            <person name="Oyono O.L."/>
            <person name="Patti C."/>
            <person name="Phunkhang P."/>
            <person name="Pierre F."/>
            <person name="Priest M."/>
            <person name="Raghuraman S."/>
            <person name="Rege F."/>
            <person name="Reyes R."/>
            <person name="Rise C."/>
            <person name="Rogov P."/>
            <person name="Ross K."/>
            <person name="Ryan E."/>
            <person name="Settipalli S."/>
            <person name="Shea T."/>
            <person name="Sherpa N."/>
            <person name="Shi L."/>
            <person name="Shih D."/>
            <person name="Sparrow T."/>
            <person name="Spaulding J."/>
            <person name="Stalker J."/>
            <person name="Stange-Thomann N."/>
            <person name="Stavropoulos S."/>
            <person name="Stone C."/>
            <person name="Strader C."/>
            <person name="Tesfaye S."/>
            <person name="Thomson T."/>
            <person name="Thoulutsang Y."/>
            <person name="Thoulutsang D."/>
            <person name="Topham K."/>
            <person name="Topping I."/>
            <person name="Tsamla T."/>
            <person name="Vassiliev H."/>
            <person name="Vo A."/>
            <person name="Wangchuk T."/>
            <person name="Wangdi T."/>
            <person name="Weiand M."/>
            <person name="Wilkinson J."/>
            <person name="Wilson A."/>
            <person name="Yadav S."/>
            <person name="Young G."/>
            <person name="Yu Q."/>
            <person name="Zembek L."/>
            <person name="Zhong D."/>
            <person name="Zimmer A."/>
            <person name="Zwirko Z."/>
            <person name="Jaffe D.B."/>
            <person name="Alvarez P."/>
            <person name="Brockman W."/>
            <person name="Butler J."/>
            <person name="Chin C."/>
            <person name="Gnerre S."/>
            <person name="Grabherr M."/>
            <person name="Kleber M."/>
            <person name="Mauceli E."/>
            <person name="MacCallum I."/>
        </authorList>
    </citation>
    <scope>NUCLEOTIDE SEQUENCE [LARGE SCALE GENOMIC DNA]</scope>
    <source>
        <strain evidence="12">Tucson 14030-0811.24</strain>
    </source>
</reference>
<dbReference type="Pfam" id="PF02949">
    <property type="entry name" value="7tm_6"/>
    <property type="match status" value="1"/>
</dbReference>
<dbReference type="GO" id="GO:0007165">
    <property type="term" value="P:signal transduction"/>
    <property type="evidence" value="ECO:0007669"/>
    <property type="project" value="UniProtKB-KW"/>
</dbReference>
<dbReference type="PANTHER" id="PTHR21137:SF35">
    <property type="entry name" value="ODORANT RECEPTOR 19A-RELATED"/>
    <property type="match status" value="1"/>
</dbReference>
<organism evidence="11 12">
    <name type="scientific">Drosophila willistoni</name>
    <name type="common">Fruit fly</name>
    <dbReference type="NCBI Taxonomy" id="7260"/>
    <lineage>
        <taxon>Eukaryota</taxon>
        <taxon>Metazoa</taxon>
        <taxon>Ecdysozoa</taxon>
        <taxon>Arthropoda</taxon>
        <taxon>Hexapoda</taxon>
        <taxon>Insecta</taxon>
        <taxon>Pterygota</taxon>
        <taxon>Neoptera</taxon>
        <taxon>Endopterygota</taxon>
        <taxon>Diptera</taxon>
        <taxon>Brachycera</taxon>
        <taxon>Muscomorpha</taxon>
        <taxon>Ephydroidea</taxon>
        <taxon>Drosophilidae</taxon>
        <taxon>Drosophila</taxon>
        <taxon>Sophophora</taxon>
    </lineage>
</organism>
<evidence type="ECO:0000313" key="12">
    <source>
        <dbReference type="Proteomes" id="UP000007798"/>
    </source>
</evidence>
<dbReference type="InterPro" id="IPR004117">
    <property type="entry name" value="7tm6_olfct_rcpt"/>
</dbReference>
<dbReference type="OrthoDB" id="6604226at2759"/>
<dbReference type="InParanoid" id="A0A0Q9WRF3"/>
<evidence type="ECO:0000256" key="8">
    <source>
        <dbReference type="ARBA" id="ARBA00023170"/>
    </source>
</evidence>
<sequence length="249" mass="28380">MYFSLVAVPSTAAFIMLLIIPEDLAGQRFPYRVQMPQFIPTILQYVYMGLSIVLISCGTTTIDYVNMLFMNQICMHLKMLNMAFENLIGDGKEDRNRQLIAIIKYHCDLIILRQQLEQIYRLPIMYQFVSSLVIVAMTTFQAIVGDGSGSSILIDFLLSCVVAQLFLYCWYGNEVVEESKTLSTSGFSCDWYAFDTRFKRTLLIFMINAERPFQFTAGGFMGLTLTSFGNIMSKSYSIVAVLRQVYSRA</sequence>
<keyword evidence="5" id="KW-0552">Olfaction</keyword>
<evidence type="ECO:0000256" key="3">
    <source>
        <dbReference type="ARBA" id="ARBA00022606"/>
    </source>
</evidence>
<keyword evidence="12" id="KW-1185">Reference proteome</keyword>
<feature type="transmembrane region" description="Helical" evidence="10">
    <location>
        <begin position="150"/>
        <end position="171"/>
    </location>
</feature>
<name>A0A0Q9WRF3_DROWI</name>
<evidence type="ECO:0000313" key="11">
    <source>
        <dbReference type="EMBL" id="KRF98553.1"/>
    </source>
</evidence>
<feature type="transmembrane region" description="Helical" evidence="10">
    <location>
        <begin position="45"/>
        <end position="69"/>
    </location>
</feature>
<evidence type="ECO:0000256" key="2">
    <source>
        <dbReference type="ARBA" id="ARBA00022475"/>
    </source>
</evidence>
<dbReference type="Proteomes" id="UP000007798">
    <property type="component" value="Unassembled WGS sequence"/>
</dbReference>
<evidence type="ECO:0008006" key="13">
    <source>
        <dbReference type="Google" id="ProtNLM"/>
    </source>
</evidence>
<proteinExistence type="predicted"/>
<keyword evidence="2" id="KW-1003">Cell membrane</keyword>
<keyword evidence="6 10" id="KW-1133">Transmembrane helix</keyword>
<keyword evidence="3" id="KW-0716">Sensory transduction</keyword>
<feature type="transmembrane region" description="Helical" evidence="10">
    <location>
        <begin position="124"/>
        <end position="144"/>
    </location>
</feature>
<evidence type="ECO:0000256" key="1">
    <source>
        <dbReference type="ARBA" id="ARBA00004651"/>
    </source>
</evidence>
<evidence type="ECO:0000256" key="4">
    <source>
        <dbReference type="ARBA" id="ARBA00022692"/>
    </source>
</evidence>
<comment type="subcellular location">
    <subcellularLocation>
        <location evidence="1">Cell membrane</location>
        <topology evidence="1">Multi-pass membrane protein</topology>
    </subcellularLocation>
</comment>
<keyword evidence="8" id="KW-0675">Receptor</keyword>
<keyword evidence="9" id="KW-0807">Transducer</keyword>
<evidence type="ECO:0000256" key="9">
    <source>
        <dbReference type="ARBA" id="ARBA00023224"/>
    </source>
</evidence>
<accession>A0A0Q9WRF3</accession>
<dbReference type="EMBL" id="CH963876">
    <property type="protein sequence ID" value="KRF98553.1"/>
    <property type="molecule type" value="Genomic_DNA"/>
</dbReference>
<dbReference type="PANTHER" id="PTHR21137">
    <property type="entry name" value="ODORANT RECEPTOR"/>
    <property type="match status" value="1"/>
</dbReference>
<dbReference type="GO" id="GO:0005549">
    <property type="term" value="F:odorant binding"/>
    <property type="evidence" value="ECO:0007669"/>
    <property type="project" value="InterPro"/>
</dbReference>
<evidence type="ECO:0000256" key="7">
    <source>
        <dbReference type="ARBA" id="ARBA00023136"/>
    </source>
</evidence>
<dbReference type="GO" id="GO:0005886">
    <property type="term" value="C:plasma membrane"/>
    <property type="evidence" value="ECO:0007669"/>
    <property type="project" value="UniProtKB-SubCell"/>
</dbReference>
<evidence type="ECO:0000256" key="5">
    <source>
        <dbReference type="ARBA" id="ARBA00022725"/>
    </source>
</evidence>
<gene>
    <name evidence="11" type="primary">Dwil\GK27072</name>
    <name evidence="11" type="ORF">Dwil_GK27072</name>
</gene>
<evidence type="ECO:0000256" key="6">
    <source>
        <dbReference type="ARBA" id="ARBA00022989"/>
    </source>
</evidence>
<keyword evidence="4 10" id="KW-0812">Transmembrane</keyword>
<evidence type="ECO:0000256" key="10">
    <source>
        <dbReference type="SAM" id="Phobius"/>
    </source>
</evidence>
<dbReference type="AlphaFoldDB" id="A0A0Q9WRF3"/>